<name>A0A0V1GQ31_TRIPS</name>
<proteinExistence type="predicted"/>
<comment type="caution">
    <text evidence="1">The sequence shown here is derived from an EMBL/GenBank/DDBJ whole genome shotgun (WGS) entry which is preliminary data.</text>
</comment>
<evidence type="ECO:0000313" key="2">
    <source>
        <dbReference type="Proteomes" id="UP000054826"/>
    </source>
</evidence>
<evidence type="ECO:0000313" key="1">
    <source>
        <dbReference type="EMBL" id="KRZ00217.1"/>
    </source>
</evidence>
<sequence>MQVAFCHNLTLHLCLLLPSHFKKRSPPLCIRVPSFSGVASQ</sequence>
<protein>
    <submittedName>
        <fullName evidence="1">Uncharacterized protein</fullName>
    </submittedName>
</protein>
<organism evidence="1 2">
    <name type="scientific">Trichinella pseudospiralis</name>
    <name type="common">Parasitic roundworm</name>
    <dbReference type="NCBI Taxonomy" id="6337"/>
    <lineage>
        <taxon>Eukaryota</taxon>
        <taxon>Metazoa</taxon>
        <taxon>Ecdysozoa</taxon>
        <taxon>Nematoda</taxon>
        <taxon>Enoplea</taxon>
        <taxon>Dorylaimia</taxon>
        <taxon>Trichinellida</taxon>
        <taxon>Trichinellidae</taxon>
        <taxon>Trichinella</taxon>
    </lineage>
</organism>
<dbReference type="EMBL" id="JYDV01001138">
    <property type="protein sequence ID" value="KRZ00217.1"/>
    <property type="molecule type" value="Genomic_DNA"/>
</dbReference>
<accession>A0A0V1GQ31</accession>
<dbReference type="Proteomes" id="UP000054826">
    <property type="component" value="Unassembled WGS sequence"/>
</dbReference>
<gene>
    <name evidence="1" type="ORF">T4C_7907</name>
</gene>
<dbReference type="AlphaFoldDB" id="A0A0V1GQ31"/>
<reference evidence="1 2" key="1">
    <citation type="submission" date="2015-01" db="EMBL/GenBank/DDBJ databases">
        <title>Evolution of Trichinella species and genotypes.</title>
        <authorList>
            <person name="Korhonen P.K."/>
            <person name="Edoardo P."/>
            <person name="Giuseppe L.R."/>
            <person name="Gasser R.B."/>
        </authorList>
    </citation>
    <scope>NUCLEOTIDE SEQUENCE [LARGE SCALE GENOMIC DNA]</scope>
    <source>
        <strain evidence="1">ISS176</strain>
    </source>
</reference>